<name>A0ACB8XNX1_ARCLA</name>
<sequence length="119" mass="14042">MVDNSSSSQEFAKTNEDNSSMMMSDDKNKIKDKEVDDEEKGNMDGGKHKGIVEDKGRCECDKRCEDILKRMEDTLKRMEEIQESMFRRLEEHKELVGVQSWYLLDPSELKPYLFMFIDF</sequence>
<dbReference type="Proteomes" id="UP001055879">
    <property type="component" value="Linkage Group LG16"/>
</dbReference>
<organism evidence="1 2">
    <name type="scientific">Arctium lappa</name>
    <name type="common">Greater burdock</name>
    <name type="synonym">Lappa major</name>
    <dbReference type="NCBI Taxonomy" id="4217"/>
    <lineage>
        <taxon>Eukaryota</taxon>
        <taxon>Viridiplantae</taxon>
        <taxon>Streptophyta</taxon>
        <taxon>Embryophyta</taxon>
        <taxon>Tracheophyta</taxon>
        <taxon>Spermatophyta</taxon>
        <taxon>Magnoliopsida</taxon>
        <taxon>eudicotyledons</taxon>
        <taxon>Gunneridae</taxon>
        <taxon>Pentapetalae</taxon>
        <taxon>asterids</taxon>
        <taxon>campanulids</taxon>
        <taxon>Asterales</taxon>
        <taxon>Asteraceae</taxon>
        <taxon>Carduoideae</taxon>
        <taxon>Cardueae</taxon>
        <taxon>Arctiinae</taxon>
        <taxon>Arctium</taxon>
    </lineage>
</organism>
<gene>
    <name evidence="1" type="ORF">L6452_40519</name>
</gene>
<accession>A0ACB8XNX1</accession>
<reference evidence="2" key="1">
    <citation type="journal article" date="2022" name="Mol. Ecol. Resour.">
        <title>The genomes of chicory, endive, great burdock and yacon provide insights into Asteraceae palaeo-polyploidization history and plant inulin production.</title>
        <authorList>
            <person name="Fan W."/>
            <person name="Wang S."/>
            <person name="Wang H."/>
            <person name="Wang A."/>
            <person name="Jiang F."/>
            <person name="Liu H."/>
            <person name="Zhao H."/>
            <person name="Xu D."/>
            <person name="Zhang Y."/>
        </authorList>
    </citation>
    <scope>NUCLEOTIDE SEQUENCE [LARGE SCALE GENOMIC DNA]</scope>
    <source>
        <strain evidence="2">cv. Niubang</strain>
    </source>
</reference>
<protein>
    <submittedName>
        <fullName evidence="1">Uncharacterized protein</fullName>
    </submittedName>
</protein>
<proteinExistence type="predicted"/>
<dbReference type="EMBL" id="CM042062">
    <property type="protein sequence ID" value="KAI3669288.1"/>
    <property type="molecule type" value="Genomic_DNA"/>
</dbReference>
<keyword evidence="2" id="KW-1185">Reference proteome</keyword>
<comment type="caution">
    <text evidence="1">The sequence shown here is derived from an EMBL/GenBank/DDBJ whole genome shotgun (WGS) entry which is preliminary data.</text>
</comment>
<evidence type="ECO:0000313" key="2">
    <source>
        <dbReference type="Proteomes" id="UP001055879"/>
    </source>
</evidence>
<evidence type="ECO:0000313" key="1">
    <source>
        <dbReference type="EMBL" id="KAI3669288.1"/>
    </source>
</evidence>
<reference evidence="1 2" key="2">
    <citation type="journal article" date="2022" name="Mol. Ecol. Resour.">
        <title>The genomes of chicory, endive, great burdock and yacon provide insights into Asteraceae paleo-polyploidization history and plant inulin production.</title>
        <authorList>
            <person name="Fan W."/>
            <person name="Wang S."/>
            <person name="Wang H."/>
            <person name="Wang A."/>
            <person name="Jiang F."/>
            <person name="Liu H."/>
            <person name="Zhao H."/>
            <person name="Xu D."/>
            <person name="Zhang Y."/>
        </authorList>
    </citation>
    <scope>NUCLEOTIDE SEQUENCE [LARGE SCALE GENOMIC DNA]</scope>
    <source>
        <strain evidence="2">cv. Niubang</strain>
    </source>
</reference>